<dbReference type="PANTHER" id="PTHR46696:SF1">
    <property type="entry name" value="CYTOCHROME P450 YJIB-RELATED"/>
    <property type="match status" value="1"/>
</dbReference>
<dbReference type="Gene3D" id="1.10.630.10">
    <property type="entry name" value="Cytochrome P450"/>
    <property type="match status" value="1"/>
</dbReference>
<dbReference type="EMBL" id="FRBK01000011">
    <property type="protein sequence ID" value="SHM50072.1"/>
    <property type="molecule type" value="Genomic_DNA"/>
</dbReference>
<protein>
    <recommendedName>
        <fullName evidence="4">Cytochrome P450</fullName>
    </recommendedName>
</protein>
<dbReference type="GO" id="GO:0016705">
    <property type="term" value="F:oxidoreductase activity, acting on paired donors, with incorporation or reduction of molecular oxygen"/>
    <property type="evidence" value="ECO:0007669"/>
    <property type="project" value="InterPro"/>
</dbReference>
<reference evidence="3" key="1">
    <citation type="submission" date="2016-11" db="EMBL/GenBank/DDBJ databases">
        <authorList>
            <person name="Jaros S."/>
            <person name="Januszkiewicz K."/>
            <person name="Wedrychowicz H."/>
        </authorList>
    </citation>
    <scope>NUCLEOTIDE SEQUENCE [LARGE SCALE GENOMIC DNA]</scope>
    <source>
        <strain evidence="3">CGMCC 4.3555</strain>
    </source>
</reference>
<dbReference type="GO" id="GO:0005506">
    <property type="term" value="F:iron ion binding"/>
    <property type="evidence" value="ECO:0007669"/>
    <property type="project" value="InterPro"/>
</dbReference>
<evidence type="ECO:0000256" key="1">
    <source>
        <dbReference type="ARBA" id="ARBA00010617"/>
    </source>
</evidence>
<accession>A0A9X8QVS3</accession>
<dbReference type="GO" id="GO:0020037">
    <property type="term" value="F:heme binding"/>
    <property type="evidence" value="ECO:0007669"/>
    <property type="project" value="InterPro"/>
</dbReference>
<dbReference type="GO" id="GO:0004497">
    <property type="term" value="F:monooxygenase activity"/>
    <property type="evidence" value="ECO:0007669"/>
    <property type="project" value="InterPro"/>
</dbReference>
<comment type="caution">
    <text evidence="2">The sequence shown here is derived from an EMBL/GenBank/DDBJ whole genome shotgun (WGS) entry which is preliminary data.</text>
</comment>
<comment type="similarity">
    <text evidence="1">Belongs to the cytochrome P450 family.</text>
</comment>
<dbReference type="SUPFAM" id="SSF48264">
    <property type="entry name" value="Cytochrome P450"/>
    <property type="match status" value="1"/>
</dbReference>
<dbReference type="Proteomes" id="UP000184388">
    <property type="component" value="Unassembled WGS sequence"/>
</dbReference>
<name>A0A9X8QVS3_9ACTN</name>
<evidence type="ECO:0000313" key="2">
    <source>
        <dbReference type="EMBL" id="SHM50072.1"/>
    </source>
</evidence>
<gene>
    <name evidence="2" type="ORF">SAMN05216268_111221</name>
</gene>
<sequence>MQAVRRAQGELAIYLAGLIEERRRAPRDDMFSAMATDHGPDGQLSPVEMISTAALLLIAGHETTVNLITRRSSPRGRRST</sequence>
<evidence type="ECO:0000313" key="3">
    <source>
        <dbReference type="Proteomes" id="UP000184388"/>
    </source>
</evidence>
<dbReference type="PANTHER" id="PTHR46696">
    <property type="entry name" value="P450, PUTATIVE (EUROFUNG)-RELATED"/>
    <property type="match status" value="1"/>
</dbReference>
<dbReference type="AlphaFoldDB" id="A0A9X8QVS3"/>
<dbReference type="InterPro" id="IPR036396">
    <property type="entry name" value="Cyt_P450_sf"/>
</dbReference>
<proteinExistence type="inferred from homology"/>
<organism evidence="2 3">
    <name type="scientific">Streptomyces yunnanensis</name>
    <dbReference type="NCBI Taxonomy" id="156453"/>
    <lineage>
        <taxon>Bacteria</taxon>
        <taxon>Bacillati</taxon>
        <taxon>Actinomycetota</taxon>
        <taxon>Actinomycetes</taxon>
        <taxon>Kitasatosporales</taxon>
        <taxon>Streptomycetaceae</taxon>
        <taxon>Streptomyces</taxon>
    </lineage>
</organism>
<evidence type="ECO:0008006" key="4">
    <source>
        <dbReference type="Google" id="ProtNLM"/>
    </source>
</evidence>